<dbReference type="EMBL" id="JAHLFW010000048">
    <property type="protein sequence ID" value="MBU3837782.1"/>
    <property type="molecule type" value="Genomic_DNA"/>
</dbReference>
<evidence type="ECO:0000313" key="5">
    <source>
        <dbReference type="EMBL" id="MBU3837782.1"/>
    </source>
</evidence>
<dbReference type="PANTHER" id="PTHR21666">
    <property type="entry name" value="PEPTIDASE-RELATED"/>
    <property type="match status" value="1"/>
</dbReference>
<dbReference type="Proteomes" id="UP000783796">
    <property type="component" value="Unassembled WGS sequence"/>
</dbReference>
<gene>
    <name evidence="5" type="ORF">H9777_05610</name>
</gene>
<proteinExistence type="predicted"/>
<dbReference type="InterPro" id="IPR016047">
    <property type="entry name" value="M23ase_b-sheet_dom"/>
</dbReference>
<dbReference type="InterPro" id="IPR011055">
    <property type="entry name" value="Dup_hybrid_motif"/>
</dbReference>
<dbReference type="Gene3D" id="2.70.70.10">
    <property type="entry name" value="Glucose Permease (Domain IIA)"/>
    <property type="match status" value="1"/>
</dbReference>
<dbReference type="GO" id="GO:0004222">
    <property type="term" value="F:metalloendopeptidase activity"/>
    <property type="evidence" value="ECO:0007669"/>
    <property type="project" value="TreeGrafter"/>
</dbReference>
<dbReference type="SUPFAM" id="SSF51261">
    <property type="entry name" value="Duplicated hybrid motif"/>
    <property type="match status" value="1"/>
</dbReference>
<evidence type="ECO:0000256" key="3">
    <source>
        <dbReference type="SAM" id="MobiDB-lite"/>
    </source>
</evidence>
<reference evidence="5" key="1">
    <citation type="journal article" date="2021" name="PeerJ">
        <title>Extensive microbial diversity within the chicken gut microbiome revealed by metagenomics and culture.</title>
        <authorList>
            <person name="Gilroy R."/>
            <person name="Ravi A."/>
            <person name="Getino M."/>
            <person name="Pursley I."/>
            <person name="Horton D.L."/>
            <person name="Alikhan N.F."/>
            <person name="Baker D."/>
            <person name="Gharbi K."/>
            <person name="Hall N."/>
            <person name="Watson M."/>
            <person name="Adriaenssens E.M."/>
            <person name="Foster-Nyarko E."/>
            <person name="Jarju S."/>
            <person name="Secka A."/>
            <person name="Antonio M."/>
            <person name="Oren A."/>
            <person name="Chaudhuri R.R."/>
            <person name="La Ragione R."/>
            <person name="Hildebrand F."/>
            <person name="Pallen M.J."/>
        </authorList>
    </citation>
    <scope>NUCLEOTIDE SEQUENCE</scope>
    <source>
        <strain evidence="5">G4-2901</strain>
    </source>
</reference>
<dbReference type="Pfam" id="PF01551">
    <property type="entry name" value="Peptidase_M23"/>
    <property type="match status" value="1"/>
</dbReference>
<evidence type="ECO:0000256" key="1">
    <source>
        <dbReference type="ARBA" id="ARBA00022729"/>
    </source>
</evidence>
<dbReference type="Gene3D" id="6.10.250.3150">
    <property type="match status" value="1"/>
</dbReference>
<evidence type="ECO:0000313" key="6">
    <source>
        <dbReference type="Proteomes" id="UP000783796"/>
    </source>
</evidence>
<evidence type="ECO:0000256" key="2">
    <source>
        <dbReference type="SAM" id="Coils"/>
    </source>
</evidence>
<dbReference type="InterPro" id="IPR050570">
    <property type="entry name" value="Cell_wall_metabolism_enzyme"/>
</dbReference>
<comment type="caution">
    <text evidence="5">The sequence shown here is derived from an EMBL/GenBank/DDBJ whole genome shotgun (WGS) entry which is preliminary data.</text>
</comment>
<keyword evidence="2" id="KW-0175">Coiled coil</keyword>
<evidence type="ECO:0000259" key="4">
    <source>
        <dbReference type="Pfam" id="PF01551"/>
    </source>
</evidence>
<accession>A0A948TAU0</accession>
<keyword evidence="1" id="KW-0732">Signal</keyword>
<reference evidence="5" key="2">
    <citation type="submission" date="2021-04" db="EMBL/GenBank/DDBJ databases">
        <authorList>
            <person name="Gilroy R."/>
        </authorList>
    </citation>
    <scope>NUCLEOTIDE SEQUENCE</scope>
    <source>
        <strain evidence="5">G4-2901</strain>
    </source>
</reference>
<dbReference type="AlphaFoldDB" id="A0A948TAU0"/>
<sequence>MSLRFILLLVFTQLLQLVCAQSTPKIRQLEKERNELHRRIDESETLLQSTGKDVKSQLENLALISGQIAERRRYLSAVQRDVNTIQQEINRLKSEMKILDEELKHKRVSYEKSLKYLHRNSSIQEKLMFIFSADNLSQMYRRLRYVRQYAEFQRLKGEEIKTKLSEIQEKKKVTEETYQAKIALLKHQESEKKKLEVQEADRKKLLASMQKKQLQIRSELDRQRKAANRLNAEIDRLIALEIEAARKRAEEERRRKEAQTKKQSGEEKVKKEKEQMDVYKVDDSDRKLSGTFERNKGKLPVPVTGPYVIVGRYGQYQVEGLRNVRLDNKGIDIKAKSGAMARTIFDGEVTAVFQYNGLANVLVRHGSYISVYCNLESVIVKQGSQLKTRDVLGQINTDADGNTVLHFQLRKEKEKLNPELWIAR</sequence>
<name>A0A948TAU0_9BACT</name>
<protein>
    <submittedName>
        <fullName evidence="5">Peptidoglycan DD-metalloendopeptidase family protein</fullName>
    </submittedName>
</protein>
<feature type="coiled-coil region" evidence="2">
    <location>
        <begin position="75"/>
        <end position="109"/>
    </location>
</feature>
<dbReference type="CDD" id="cd12797">
    <property type="entry name" value="M23_peptidase"/>
    <property type="match status" value="1"/>
</dbReference>
<dbReference type="PANTHER" id="PTHR21666:SF289">
    <property type="entry name" value="L-ALA--D-GLU ENDOPEPTIDASE"/>
    <property type="match status" value="1"/>
</dbReference>
<feature type="region of interest" description="Disordered" evidence="3">
    <location>
        <begin position="252"/>
        <end position="275"/>
    </location>
</feature>
<organism evidence="5 6">
    <name type="scientific">Candidatus Phocaeicola faecigallinarum</name>
    <dbReference type="NCBI Taxonomy" id="2838732"/>
    <lineage>
        <taxon>Bacteria</taxon>
        <taxon>Pseudomonadati</taxon>
        <taxon>Bacteroidota</taxon>
        <taxon>Bacteroidia</taxon>
        <taxon>Bacteroidales</taxon>
        <taxon>Bacteroidaceae</taxon>
        <taxon>Phocaeicola</taxon>
    </lineage>
</organism>
<feature type="domain" description="M23ase beta-sheet core" evidence="4">
    <location>
        <begin position="328"/>
        <end position="418"/>
    </location>
</feature>